<sequence length="69" mass="8204">MHVFEFRNKSTDKRVLIIGETYRAYEQVDGSVLLNDEKAGFSFYPDEPYERFREKVLPRKTDVFNTGPR</sequence>
<keyword evidence="2" id="KW-1185">Reference proteome</keyword>
<proteinExistence type="predicted"/>
<protein>
    <submittedName>
        <fullName evidence="1">Uncharacterized protein</fullName>
    </submittedName>
</protein>
<reference evidence="1" key="1">
    <citation type="submission" date="2023-01" db="EMBL/GenBank/DDBJ databases">
        <authorList>
            <person name="Bringhurst R.M."/>
            <person name="Homer T.E."/>
        </authorList>
    </citation>
    <scope>NUCLEOTIDE SEQUENCE</scope>
</reference>
<dbReference type="RefSeq" id="YP_012772499.1">
    <property type="nucleotide sequence ID" value="NC_111398.1"/>
</dbReference>
<evidence type="ECO:0000313" key="1">
    <source>
        <dbReference type="EMBL" id="WCX68752.1"/>
    </source>
</evidence>
<accession>A0AAF0C0F8</accession>
<dbReference type="Proteomes" id="UP001217333">
    <property type="component" value="Segment"/>
</dbReference>
<evidence type="ECO:0000313" key="2">
    <source>
        <dbReference type="Proteomes" id="UP001217333"/>
    </source>
</evidence>
<name>A0AAF0C0F8_9CAUD</name>
<organism evidence="1 2">
    <name type="scientific">Salmonella phage GSW6</name>
    <dbReference type="NCBI Taxonomy" id="3025422"/>
    <lineage>
        <taxon>Viruses</taxon>
        <taxon>Duplodnaviria</taxon>
        <taxon>Heunggongvirae</taxon>
        <taxon>Uroviricota</taxon>
        <taxon>Caudoviricetes</taxon>
        <taxon>Demerecviridae</taxon>
        <taxon>Markadamsvirinae</taxon>
        <taxon>Epseptimavirus</taxon>
        <taxon>Epseptimavirus GSW6</taxon>
    </lineage>
</organism>
<dbReference type="EMBL" id="OQ362005">
    <property type="protein sequence ID" value="WCX68752.1"/>
    <property type="molecule type" value="Genomic_DNA"/>
</dbReference>